<evidence type="ECO:0000313" key="3">
    <source>
        <dbReference type="Proteomes" id="UP000738431"/>
    </source>
</evidence>
<dbReference type="EMBL" id="CP139781">
    <property type="protein sequence ID" value="WRQ86037.1"/>
    <property type="molecule type" value="Genomic_DNA"/>
</dbReference>
<feature type="signal peptide" evidence="1">
    <location>
        <begin position="1"/>
        <end position="31"/>
    </location>
</feature>
<evidence type="ECO:0000256" key="1">
    <source>
        <dbReference type="SAM" id="SignalP"/>
    </source>
</evidence>
<proteinExistence type="predicted"/>
<sequence length="134" mass="14480">MTASPIVSRRALTLWLGALFMLLVAPFTATADDHKSHDMPALPLSASFDKGEPGENGGPYALTVKNTSDHALTLEGMVIFSVTSHNRAQDHHIGPKTLAAGESWTINDLAVEDRVVLHAEGYAKWEKKTPPGKH</sequence>
<keyword evidence="3" id="KW-1185">Reference proteome</keyword>
<dbReference type="RefSeq" id="WP_221031549.1">
    <property type="nucleotide sequence ID" value="NZ_CP139781.1"/>
</dbReference>
<organism evidence="2 3">
    <name type="scientific">Actomonas aquatica</name>
    <dbReference type="NCBI Taxonomy" id="2866162"/>
    <lineage>
        <taxon>Bacteria</taxon>
        <taxon>Pseudomonadati</taxon>
        <taxon>Verrucomicrobiota</taxon>
        <taxon>Opitutia</taxon>
        <taxon>Opitutales</taxon>
        <taxon>Opitutaceae</taxon>
        <taxon>Actomonas</taxon>
    </lineage>
</organism>
<feature type="chain" id="PRO_5046999576" description="Copper resistance protein CopC" evidence="1">
    <location>
        <begin position="32"/>
        <end position="134"/>
    </location>
</feature>
<gene>
    <name evidence="2" type="ORF">K1X11_014580</name>
</gene>
<reference evidence="2 3" key="2">
    <citation type="submission" date="2023-12" db="EMBL/GenBank/DDBJ databases">
        <title>Description of an unclassified Opitutus bacterium of Verrucomicrobiota.</title>
        <authorList>
            <person name="Zhang D.-F."/>
        </authorList>
    </citation>
    <scope>NUCLEOTIDE SEQUENCE [LARGE SCALE GENOMIC DNA]</scope>
    <source>
        <strain evidence="2 3">WL0086</strain>
    </source>
</reference>
<evidence type="ECO:0008006" key="4">
    <source>
        <dbReference type="Google" id="ProtNLM"/>
    </source>
</evidence>
<accession>A0ABZ1C2V3</accession>
<evidence type="ECO:0000313" key="2">
    <source>
        <dbReference type="EMBL" id="WRQ86037.1"/>
    </source>
</evidence>
<keyword evidence="1" id="KW-0732">Signal</keyword>
<protein>
    <recommendedName>
        <fullName evidence="4">Copper resistance protein CopC</fullName>
    </recommendedName>
</protein>
<name>A0ABZ1C2V3_9BACT</name>
<dbReference type="Proteomes" id="UP000738431">
    <property type="component" value="Chromosome"/>
</dbReference>
<reference evidence="2 3" key="1">
    <citation type="submission" date="2021-08" db="EMBL/GenBank/DDBJ databases">
        <authorList>
            <person name="Zhang D."/>
            <person name="Zhang A."/>
            <person name="Wang L."/>
        </authorList>
    </citation>
    <scope>NUCLEOTIDE SEQUENCE [LARGE SCALE GENOMIC DNA]</scope>
    <source>
        <strain evidence="2 3">WL0086</strain>
    </source>
</reference>